<dbReference type="EMBL" id="RBXL01000001">
    <property type="protein sequence ID" value="RKT44507.1"/>
    <property type="molecule type" value="Genomic_DNA"/>
</dbReference>
<dbReference type="Proteomes" id="UP000274556">
    <property type="component" value="Unassembled WGS sequence"/>
</dbReference>
<reference evidence="2 3" key="1">
    <citation type="submission" date="2018-10" db="EMBL/GenBank/DDBJ databases">
        <title>Genomic Encyclopedia of Archaeal and Bacterial Type Strains, Phase II (KMG-II): from individual species to whole genera.</title>
        <authorList>
            <person name="Goeker M."/>
        </authorList>
    </citation>
    <scope>NUCLEOTIDE SEQUENCE [LARGE SCALE GENOMIC DNA]</scope>
    <source>
        <strain evidence="2 3">DSM 235</strain>
    </source>
</reference>
<evidence type="ECO:0000256" key="1">
    <source>
        <dbReference type="SAM" id="MobiDB-lite"/>
    </source>
</evidence>
<keyword evidence="3" id="KW-1185">Reference proteome</keyword>
<accession>A0A495V816</accession>
<evidence type="ECO:0000313" key="2">
    <source>
        <dbReference type="EMBL" id="RKT44507.1"/>
    </source>
</evidence>
<evidence type="ECO:0000313" key="3">
    <source>
        <dbReference type="Proteomes" id="UP000274556"/>
    </source>
</evidence>
<proteinExistence type="predicted"/>
<feature type="region of interest" description="Disordered" evidence="1">
    <location>
        <begin position="86"/>
        <end position="126"/>
    </location>
</feature>
<organism evidence="2 3">
    <name type="scientific">Thiocapsa rosea</name>
    <dbReference type="NCBI Taxonomy" id="69360"/>
    <lineage>
        <taxon>Bacteria</taxon>
        <taxon>Pseudomonadati</taxon>
        <taxon>Pseudomonadota</taxon>
        <taxon>Gammaproteobacteria</taxon>
        <taxon>Chromatiales</taxon>
        <taxon>Chromatiaceae</taxon>
        <taxon>Thiocapsa</taxon>
    </lineage>
</organism>
<protein>
    <submittedName>
        <fullName evidence="2">Uncharacterized protein</fullName>
    </submittedName>
</protein>
<dbReference type="AlphaFoldDB" id="A0A495V816"/>
<sequence>MAATTRFDAMTDAAGSRPTTRSECVTTTTTIDSDTIGAAMGAPRAEVHALADAEREICELMGIDPADYVRRRAAASASAAEAVRVSGCPPRENEPSGRCAVEVAPSQGADPAAGSPGLPEVHDTFPNSGAGSGFASSARRLVRGVFLTLNRGIK</sequence>
<feature type="region of interest" description="Disordered" evidence="1">
    <location>
        <begin position="1"/>
        <end position="20"/>
    </location>
</feature>
<gene>
    <name evidence="2" type="ORF">BDD21_1892</name>
</gene>
<comment type="caution">
    <text evidence="2">The sequence shown here is derived from an EMBL/GenBank/DDBJ whole genome shotgun (WGS) entry which is preliminary data.</text>
</comment>
<name>A0A495V816_9GAMM</name>